<dbReference type="Pfam" id="PF00484">
    <property type="entry name" value="Pro_CA"/>
    <property type="match status" value="1"/>
</dbReference>
<dbReference type="InterPro" id="IPR001765">
    <property type="entry name" value="Carbonic_anhydrase"/>
</dbReference>
<dbReference type="PROSITE" id="PS00704">
    <property type="entry name" value="PROK_CO2_ANHYDRASE_1"/>
    <property type="match status" value="1"/>
</dbReference>
<dbReference type="EC" id="4.2.1.1" evidence="2 8"/>
<keyword evidence="4 7" id="KW-0862">Zinc</keyword>
<evidence type="ECO:0000256" key="6">
    <source>
        <dbReference type="ARBA" id="ARBA00048348"/>
    </source>
</evidence>
<evidence type="ECO:0000256" key="2">
    <source>
        <dbReference type="ARBA" id="ARBA00012925"/>
    </source>
</evidence>
<evidence type="ECO:0000256" key="5">
    <source>
        <dbReference type="ARBA" id="ARBA00023239"/>
    </source>
</evidence>
<evidence type="ECO:0000256" key="1">
    <source>
        <dbReference type="ARBA" id="ARBA00006217"/>
    </source>
</evidence>
<organism evidence="9 10">
    <name type="scientific">Sphingomonas spermidinifaciens</name>
    <dbReference type="NCBI Taxonomy" id="1141889"/>
    <lineage>
        <taxon>Bacteria</taxon>
        <taxon>Pseudomonadati</taxon>
        <taxon>Pseudomonadota</taxon>
        <taxon>Alphaproteobacteria</taxon>
        <taxon>Sphingomonadales</taxon>
        <taxon>Sphingomonadaceae</taxon>
        <taxon>Sphingomonas</taxon>
    </lineage>
</organism>
<comment type="catalytic activity">
    <reaction evidence="6 8">
        <text>hydrogencarbonate + H(+) = CO2 + H2O</text>
        <dbReference type="Rhea" id="RHEA:10748"/>
        <dbReference type="ChEBI" id="CHEBI:15377"/>
        <dbReference type="ChEBI" id="CHEBI:15378"/>
        <dbReference type="ChEBI" id="CHEBI:16526"/>
        <dbReference type="ChEBI" id="CHEBI:17544"/>
        <dbReference type="EC" id="4.2.1.1"/>
    </reaction>
</comment>
<dbReference type="SMART" id="SM00947">
    <property type="entry name" value="Pro_CA"/>
    <property type="match status" value="1"/>
</dbReference>
<dbReference type="PANTHER" id="PTHR11002">
    <property type="entry name" value="CARBONIC ANHYDRASE"/>
    <property type="match status" value="1"/>
</dbReference>
<dbReference type="InterPro" id="IPR036874">
    <property type="entry name" value="Carbonic_anhydrase_sf"/>
</dbReference>
<comment type="caution">
    <text evidence="9">The sequence shown here is derived from an EMBL/GenBank/DDBJ whole genome shotgun (WGS) entry which is preliminary data.</text>
</comment>
<feature type="binding site" evidence="7">
    <location>
        <position position="103"/>
    </location>
    <ligand>
        <name>Zn(2+)</name>
        <dbReference type="ChEBI" id="CHEBI:29105"/>
    </ligand>
</feature>
<comment type="cofactor">
    <cofactor evidence="7">
        <name>Zn(2+)</name>
        <dbReference type="ChEBI" id="CHEBI:29105"/>
    </cofactor>
    <text evidence="7">Binds 1 zinc ion per subunit.</text>
</comment>
<dbReference type="AlphaFoldDB" id="A0A2A4B4R0"/>
<dbReference type="Gene3D" id="3.40.1050.10">
    <property type="entry name" value="Carbonic anhydrase"/>
    <property type="match status" value="1"/>
</dbReference>
<dbReference type="InterPro" id="IPR015892">
    <property type="entry name" value="Carbonic_anhydrase_CS"/>
</dbReference>
<feature type="binding site" evidence="7">
    <location>
        <position position="44"/>
    </location>
    <ligand>
        <name>Zn(2+)</name>
        <dbReference type="ChEBI" id="CHEBI:29105"/>
    </ligand>
</feature>
<dbReference type="PROSITE" id="PS00705">
    <property type="entry name" value="PROK_CO2_ANHYDRASE_2"/>
    <property type="match status" value="1"/>
</dbReference>
<keyword evidence="5 8" id="KW-0456">Lyase</keyword>
<dbReference type="RefSeq" id="WP_096341446.1">
    <property type="nucleotide sequence ID" value="NZ_NWMW01000001.1"/>
</dbReference>
<comment type="function">
    <text evidence="8">Reversible hydration of carbon dioxide.</text>
</comment>
<evidence type="ECO:0000256" key="8">
    <source>
        <dbReference type="RuleBase" id="RU003956"/>
    </source>
</evidence>
<evidence type="ECO:0000256" key="3">
    <source>
        <dbReference type="ARBA" id="ARBA00022723"/>
    </source>
</evidence>
<evidence type="ECO:0000256" key="7">
    <source>
        <dbReference type="PIRSR" id="PIRSR601765-1"/>
    </source>
</evidence>
<dbReference type="CDD" id="cd00884">
    <property type="entry name" value="beta_CA_cladeB"/>
    <property type="match status" value="1"/>
</dbReference>
<protein>
    <recommendedName>
        <fullName evidence="2 8">Carbonic anhydrase</fullName>
        <ecNumber evidence="2 8">4.2.1.1</ecNumber>
    </recommendedName>
    <alternativeName>
        <fullName evidence="8">Carbonate dehydratase</fullName>
    </alternativeName>
</protein>
<name>A0A2A4B4R0_9SPHN</name>
<dbReference type="EMBL" id="NWMW01000001">
    <property type="protein sequence ID" value="PCD03047.1"/>
    <property type="molecule type" value="Genomic_DNA"/>
</dbReference>
<evidence type="ECO:0000256" key="4">
    <source>
        <dbReference type="ARBA" id="ARBA00022833"/>
    </source>
</evidence>
<evidence type="ECO:0000313" key="10">
    <source>
        <dbReference type="Proteomes" id="UP000218366"/>
    </source>
</evidence>
<feature type="binding site" evidence="7">
    <location>
        <position position="106"/>
    </location>
    <ligand>
        <name>Zn(2+)</name>
        <dbReference type="ChEBI" id="CHEBI:29105"/>
    </ligand>
</feature>
<dbReference type="PANTHER" id="PTHR11002:SF76">
    <property type="entry name" value="CARBONIC ANHYDRASE"/>
    <property type="match status" value="1"/>
</dbReference>
<proteinExistence type="inferred from homology"/>
<dbReference type="OrthoDB" id="9797527at2"/>
<gene>
    <name evidence="9" type="ORF">COC42_01050</name>
</gene>
<dbReference type="Proteomes" id="UP000218366">
    <property type="component" value="Unassembled WGS sequence"/>
</dbReference>
<comment type="similarity">
    <text evidence="1 8">Belongs to the beta-class carbonic anhydrase family.</text>
</comment>
<accession>A0A2A4B4R0</accession>
<sequence>MTYFNDLIDGYHRFRTADLRRQHERWLELREKQEPKVMVIACSDSRVEPAQIFDTLPGEIFVVRNVAALVPPCEIGGGRHGVSAALEFAVTKLKVEEIVVMGHGACGGCAAALSNVFKDAEPGEGGFVRDWVSILDDAREKVKAEFGDSPSAGREMEYEAVRTSITNLDTFPFVQKAKAAGELKVHGAYFSLIDGELHVLGEDGKFHFPQPVQVETETV</sequence>
<dbReference type="InterPro" id="IPR045066">
    <property type="entry name" value="Beta_CA_cladeB"/>
</dbReference>
<dbReference type="GO" id="GO:0015976">
    <property type="term" value="P:carbon utilization"/>
    <property type="evidence" value="ECO:0007669"/>
    <property type="project" value="InterPro"/>
</dbReference>
<dbReference type="GO" id="GO:0004089">
    <property type="term" value="F:carbonate dehydratase activity"/>
    <property type="evidence" value="ECO:0007669"/>
    <property type="project" value="UniProtKB-UniRule"/>
</dbReference>
<dbReference type="SUPFAM" id="SSF53056">
    <property type="entry name" value="beta-carbonic anhydrase, cab"/>
    <property type="match status" value="1"/>
</dbReference>
<feature type="binding site" evidence="7">
    <location>
        <position position="42"/>
    </location>
    <ligand>
        <name>Zn(2+)</name>
        <dbReference type="ChEBI" id="CHEBI:29105"/>
    </ligand>
</feature>
<evidence type="ECO:0000313" key="9">
    <source>
        <dbReference type="EMBL" id="PCD03047.1"/>
    </source>
</evidence>
<reference evidence="9 10" key="1">
    <citation type="submission" date="2017-09" db="EMBL/GenBank/DDBJ databases">
        <title>Sphingomonas spermidinifaciens 9NM-10, whole genome shotgun sequence.</title>
        <authorList>
            <person name="Feng G."/>
            <person name="Zhu H."/>
        </authorList>
    </citation>
    <scope>NUCLEOTIDE SEQUENCE [LARGE SCALE GENOMIC DNA]</scope>
    <source>
        <strain evidence="9 10">9NM-10</strain>
    </source>
</reference>
<keyword evidence="10" id="KW-1185">Reference proteome</keyword>
<dbReference type="GO" id="GO:0008270">
    <property type="term" value="F:zinc ion binding"/>
    <property type="evidence" value="ECO:0007669"/>
    <property type="project" value="UniProtKB-UniRule"/>
</dbReference>
<keyword evidence="3 7" id="KW-0479">Metal-binding</keyword>